<reference evidence="9 12" key="3">
    <citation type="submission" date="2019-12" db="EMBL/GenBank/DDBJ databases">
        <authorList>
            <person name="Jiao W.-B."/>
            <person name="Schneeberger K."/>
        </authorList>
    </citation>
    <scope>NUCLEOTIDE SEQUENCE [LARGE SCALE GENOMIC DNA]</scope>
    <source>
        <strain evidence="12">cv. C24</strain>
    </source>
</reference>
<dbReference type="Pfam" id="PF01466">
    <property type="entry name" value="Skp1"/>
    <property type="match status" value="1"/>
</dbReference>
<dbReference type="CDD" id="cd18322">
    <property type="entry name" value="BTB_POZ_SKP1"/>
    <property type="match status" value="1"/>
</dbReference>
<proteinExistence type="inferred from homology"/>
<evidence type="ECO:0000256" key="3">
    <source>
        <dbReference type="ARBA" id="ARBA00009993"/>
    </source>
</evidence>
<dbReference type="GO" id="GO:0005634">
    <property type="term" value="C:nucleus"/>
    <property type="evidence" value="ECO:0007669"/>
    <property type="project" value="UniProtKB-SubCell"/>
</dbReference>
<dbReference type="Proteomes" id="UP000434276">
    <property type="component" value="Unassembled WGS sequence"/>
</dbReference>
<evidence type="ECO:0000256" key="4">
    <source>
        <dbReference type="ARBA" id="ARBA00022786"/>
    </source>
</evidence>
<dbReference type="AlphaFoldDB" id="A0A178VPV3"/>
<dbReference type="UniPathway" id="UPA00143"/>
<evidence type="ECO:0000313" key="10">
    <source>
        <dbReference type="EMBL" id="OAP07093.1"/>
    </source>
</evidence>
<organism evidence="10 11">
    <name type="scientific">Arabidopsis thaliana</name>
    <name type="common">Mouse-ear cress</name>
    <dbReference type="NCBI Taxonomy" id="3702"/>
    <lineage>
        <taxon>Eukaryota</taxon>
        <taxon>Viridiplantae</taxon>
        <taxon>Streptophyta</taxon>
        <taxon>Embryophyta</taxon>
        <taxon>Tracheophyta</taxon>
        <taxon>Spermatophyta</taxon>
        <taxon>Magnoliopsida</taxon>
        <taxon>eudicotyledons</taxon>
        <taxon>Gunneridae</taxon>
        <taxon>Pentapetalae</taxon>
        <taxon>rosids</taxon>
        <taxon>malvids</taxon>
        <taxon>Brassicales</taxon>
        <taxon>Brassicaceae</taxon>
        <taxon>Camelineae</taxon>
        <taxon>Arabidopsis</taxon>
    </lineage>
</organism>
<dbReference type="Proteomes" id="UP000078284">
    <property type="component" value="Chromosome 3"/>
</dbReference>
<dbReference type="SUPFAM" id="SSF54695">
    <property type="entry name" value="POZ domain"/>
    <property type="match status" value="1"/>
</dbReference>
<dbReference type="GO" id="GO:0009867">
    <property type="term" value="P:jasmonic acid mediated signaling pathway"/>
    <property type="evidence" value="ECO:0007669"/>
    <property type="project" value="UniProtKB-ARBA"/>
</dbReference>
<dbReference type="InterPro" id="IPR011333">
    <property type="entry name" value="SKP1/BTB/POZ_sf"/>
</dbReference>
<evidence type="ECO:0000313" key="11">
    <source>
        <dbReference type="Proteomes" id="UP000078284"/>
    </source>
</evidence>
<accession>A0A5S9XEG3</accession>
<evidence type="ECO:0000256" key="6">
    <source>
        <dbReference type="PIRNR" id="PIRNR028729"/>
    </source>
</evidence>
<dbReference type="EMBL" id="LUHQ01000003">
    <property type="protein sequence ID" value="OAP07093.1"/>
    <property type="molecule type" value="Genomic_DNA"/>
</dbReference>
<dbReference type="InterPro" id="IPR016072">
    <property type="entry name" value="Skp1_comp_dimer"/>
</dbReference>
<dbReference type="GO" id="GO:0016567">
    <property type="term" value="P:protein ubiquitination"/>
    <property type="evidence" value="ECO:0007669"/>
    <property type="project" value="UniProtKB-UniRule"/>
</dbReference>
<dbReference type="EMBL" id="CACSHJ010000089">
    <property type="protein sequence ID" value="CAA0383248.1"/>
    <property type="molecule type" value="Genomic_DNA"/>
</dbReference>
<dbReference type="GO" id="GO:0006511">
    <property type="term" value="P:ubiquitin-dependent protein catabolic process"/>
    <property type="evidence" value="ECO:0007669"/>
    <property type="project" value="InterPro"/>
</dbReference>
<evidence type="ECO:0000259" key="7">
    <source>
        <dbReference type="Pfam" id="PF01466"/>
    </source>
</evidence>
<accession>A0A178VPV3</accession>
<feature type="domain" description="SKP1 component dimerisation" evidence="7">
    <location>
        <begin position="104"/>
        <end position="151"/>
    </location>
</feature>
<feature type="domain" description="SKP1 component POZ" evidence="8">
    <location>
        <begin position="4"/>
        <end position="65"/>
    </location>
</feature>
<dbReference type="InterPro" id="IPR016073">
    <property type="entry name" value="Skp1_comp_POZ"/>
</dbReference>
<gene>
    <name evidence="10" type="ordered locus">AXX17_At3g23450</name>
    <name evidence="9" type="ORF">C24_LOCUS13463</name>
</gene>
<comment type="pathway">
    <text evidence="2 6">Protein modification; protein ubiquitination.</text>
</comment>
<keyword evidence="4 6" id="KW-0833">Ubl conjugation pathway</keyword>
<dbReference type="InterPro" id="IPR016897">
    <property type="entry name" value="SKP1"/>
</dbReference>
<dbReference type="OrthoDB" id="2342932at2759"/>
<dbReference type="SMART" id="SM00512">
    <property type="entry name" value="Skp1"/>
    <property type="match status" value="1"/>
</dbReference>
<reference evidence="10" key="2">
    <citation type="submission" date="2016-03" db="EMBL/GenBank/DDBJ databases">
        <title>Full-length assembly of Arabidopsis thaliana Ler reveals the complement of translocations and inversions.</title>
        <authorList>
            <person name="Zapata L."/>
            <person name="Schneeberger K."/>
            <person name="Ossowski S."/>
        </authorList>
    </citation>
    <scope>NUCLEOTIDE SEQUENCE [LARGE SCALE GENOMIC DNA]</scope>
    <source>
        <tissue evidence="10">Leaf</tissue>
    </source>
</reference>
<protein>
    <recommendedName>
        <fullName evidence="6">SKP1-like protein</fullName>
    </recommendedName>
</protein>
<reference evidence="11" key="1">
    <citation type="journal article" date="2016" name="Proc. Natl. Acad. Sci. U.S.A.">
        <title>Chromosome-level assembly of Arabidopsis thaliana Ler reveals the extent of translocation and inversion polymorphisms.</title>
        <authorList>
            <person name="Zapata L."/>
            <person name="Ding J."/>
            <person name="Willing E.M."/>
            <person name="Hartwig B."/>
            <person name="Bezdan D."/>
            <person name="Jiao W.B."/>
            <person name="Patel V."/>
            <person name="Velikkakam James G."/>
            <person name="Koornneef M."/>
            <person name="Ossowski S."/>
            <person name="Schneeberger K."/>
        </authorList>
    </citation>
    <scope>NUCLEOTIDE SEQUENCE [LARGE SCALE GENOMIC DNA]</scope>
    <source>
        <strain evidence="11">cv. Landsberg erecta</strain>
    </source>
</reference>
<dbReference type="InterPro" id="IPR001232">
    <property type="entry name" value="SKP1-like"/>
</dbReference>
<name>A0A178VPV3_ARATH</name>
<dbReference type="FunFam" id="3.30.710.10:FF:000230">
    <property type="entry name" value="SKP1-like protein 7"/>
    <property type="match status" value="1"/>
</dbReference>
<dbReference type="PIRSF" id="PIRSF028729">
    <property type="entry name" value="E3_ubiquit_lig_SCF_Skp"/>
    <property type="match status" value="1"/>
</dbReference>
<keyword evidence="5" id="KW-0539">Nucleus</keyword>
<evidence type="ECO:0000256" key="5">
    <source>
        <dbReference type="ARBA" id="ARBA00023242"/>
    </source>
</evidence>
<evidence type="ECO:0000313" key="12">
    <source>
        <dbReference type="Proteomes" id="UP000434276"/>
    </source>
</evidence>
<evidence type="ECO:0000313" key="9">
    <source>
        <dbReference type="EMBL" id="CAA0383248.1"/>
    </source>
</evidence>
<comment type="function">
    <text evidence="6">Involved in ubiquitination and subsequent proteasomal degradation of target proteins. Together with CUL1, RBX1 and a F-box protein, it forms a SCF E3 ubiquitin ligase complex. The functional specificity of this complex depends on the type of F-box protein. In the SCF complex, it serves as an adapter that links the F-box protein to CUL1.</text>
</comment>
<evidence type="ECO:0000256" key="1">
    <source>
        <dbReference type="ARBA" id="ARBA00004123"/>
    </source>
</evidence>
<comment type="subunit">
    <text evidence="6">Part of a SCF (SKP1-cullin-F-box) protein ligase complex.</text>
</comment>
<dbReference type="Pfam" id="PF03931">
    <property type="entry name" value="Skp1_POZ"/>
    <property type="match status" value="1"/>
</dbReference>
<dbReference type="ExpressionAtlas" id="A0A178VPV3">
    <property type="expression patterns" value="baseline and differential"/>
</dbReference>
<comment type="subcellular location">
    <subcellularLocation>
        <location evidence="1">Nucleus</location>
    </subcellularLocation>
</comment>
<dbReference type="SUPFAM" id="SSF81382">
    <property type="entry name" value="Skp1 dimerisation domain-like"/>
    <property type="match status" value="1"/>
</dbReference>
<evidence type="ECO:0000256" key="2">
    <source>
        <dbReference type="ARBA" id="ARBA00004906"/>
    </source>
</evidence>
<evidence type="ECO:0000259" key="8">
    <source>
        <dbReference type="Pfam" id="PF03931"/>
    </source>
</evidence>
<dbReference type="PANTHER" id="PTHR11165">
    <property type="entry name" value="SKP1"/>
    <property type="match status" value="1"/>
</dbReference>
<comment type="similarity">
    <text evidence="3 6">Belongs to the SKP1 family.</text>
</comment>
<dbReference type="InterPro" id="IPR036296">
    <property type="entry name" value="SKP1-like_dim_sf"/>
</dbReference>
<dbReference type="Gene3D" id="3.30.710.10">
    <property type="entry name" value="Potassium Channel Kv1.1, Chain A"/>
    <property type="match status" value="1"/>
</dbReference>
<sequence>MSTKKIILESSDGHSFEVEEEVACQCKVIAHMREDDIIIDNGIPLPNVTGKILEMVIEYCNKHHVDAANPCSDEDLKKWDKEFMKKYQSTIFDLIKAANYLNIKSLFDLACQTVADMIKDNTVEHTRKFFNIENDYTPEEEEAVRRENQWAFE</sequence>